<evidence type="ECO:0000313" key="2">
    <source>
        <dbReference type="Proteomes" id="UP000094336"/>
    </source>
</evidence>
<reference evidence="2" key="1">
    <citation type="submission" date="2016-05" db="EMBL/GenBank/DDBJ databases">
        <title>Comparative genomics of biotechnologically important yeasts.</title>
        <authorList>
            <consortium name="DOE Joint Genome Institute"/>
            <person name="Riley R."/>
            <person name="Haridas S."/>
            <person name="Wolfe K.H."/>
            <person name="Lopes M.R."/>
            <person name="Hittinger C.T."/>
            <person name="Goker M."/>
            <person name="Salamov A."/>
            <person name="Wisecaver J."/>
            <person name="Long T.M."/>
            <person name="Aerts A.L."/>
            <person name="Barry K."/>
            <person name="Choi C."/>
            <person name="Clum A."/>
            <person name="Coughlan A.Y."/>
            <person name="Deshpande S."/>
            <person name="Douglass A.P."/>
            <person name="Hanson S.J."/>
            <person name="Klenk H.-P."/>
            <person name="Labutti K."/>
            <person name="Lapidus A."/>
            <person name="Lindquist E."/>
            <person name="Lipzen A."/>
            <person name="Meier-Kolthoff J.P."/>
            <person name="Ohm R.A."/>
            <person name="Otillar R.P."/>
            <person name="Pangilinan J."/>
            <person name="Peng Y."/>
            <person name="Rokas A."/>
            <person name="Rosa C.A."/>
            <person name="Scheuner C."/>
            <person name="Sibirny A.A."/>
            <person name="Slot J.C."/>
            <person name="Stielow J.B."/>
            <person name="Sun H."/>
            <person name="Kurtzman C.P."/>
            <person name="Blackwell M."/>
            <person name="Grigoriev I.V."/>
            <person name="Jeffries T.W."/>
        </authorList>
    </citation>
    <scope>NUCLEOTIDE SEQUENCE [LARGE SCALE GENOMIC DNA]</scope>
    <source>
        <strain evidence="2">NRRL Y-12698</strain>
    </source>
</reference>
<keyword evidence="2" id="KW-1185">Reference proteome</keyword>
<proteinExistence type="predicted"/>
<dbReference type="EMBL" id="KV454432">
    <property type="protein sequence ID" value="ODQ79546.1"/>
    <property type="molecule type" value="Genomic_DNA"/>
</dbReference>
<dbReference type="RefSeq" id="XP_018984874.1">
    <property type="nucleotide sequence ID" value="XM_019129084.1"/>
</dbReference>
<dbReference type="AlphaFoldDB" id="A0A1E3QPA7"/>
<dbReference type="GeneID" id="30146937"/>
<protein>
    <submittedName>
        <fullName evidence="1">Uncharacterized protein</fullName>
    </submittedName>
</protein>
<gene>
    <name evidence="1" type="ORF">BABINDRAFT_161933</name>
</gene>
<accession>A0A1E3QPA7</accession>
<organism evidence="1 2">
    <name type="scientific">Babjeviella inositovora NRRL Y-12698</name>
    <dbReference type="NCBI Taxonomy" id="984486"/>
    <lineage>
        <taxon>Eukaryota</taxon>
        <taxon>Fungi</taxon>
        <taxon>Dikarya</taxon>
        <taxon>Ascomycota</taxon>
        <taxon>Saccharomycotina</taxon>
        <taxon>Pichiomycetes</taxon>
        <taxon>Serinales incertae sedis</taxon>
        <taxon>Babjeviella</taxon>
    </lineage>
</organism>
<sequence length="61" mass="6880">MNDMVRGGIPTLRRAVESLDIVLNTSSTQPCHIILIPHWPSYLKVIEYDTCANHSDFALLL</sequence>
<name>A0A1E3QPA7_9ASCO</name>
<dbReference type="Proteomes" id="UP000094336">
    <property type="component" value="Unassembled WGS sequence"/>
</dbReference>
<evidence type="ECO:0000313" key="1">
    <source>
        <dbReference type="EMBL" id="ODQ79546.1"/>
    </source>
</evidence>